<dbReference type="PANTHER" id="PTHR47025">
    <property type="entry name" value="AUTOIMMUNE REGULATOR"/>
    <property type="match status" value="1"/>
</dbReference>
<protein>
    <submittedName>
        <fullName evidence="5">Uncharacterized protein MANES_08G016600</fullName>
    </submittedName>
</protein>
<feature type="region of interest" description="Disordered" evidence="3">
    <location>
        <begin position="354"/>
        <end position="457"/>
    </location>
</feature>
<feature type="compositionally biased region" description="Low complexity" evidence="3">
    <location>
        <begin position="365"/>
        <end position="389"/>
    </location>
</feature>
<sequence length="457" mass="49865">MKRELDSVAVDGVHSPASSPCAEVLDDVGCKRFKSAKVNGYIVYSRAKKSRDGRVINGVVDGRNIGEAKNKESREKRVFDRVKKESSQVVENVADGLADCGAQSVLCKDEPVSEPEQSLVEEAFEEDSPLILMTKKARKLKNKKSRRFTRSTLKLNDEPVDVMVSGFEAIESGAVMSVDVEMIAEGSALAPPKKNLEMKMSKKIALDDVPMTVKELFETGLLEGVPVVYMGGKKFQAFGLRGTIKDAGILCSCPLCKGCRVIPPSQFEIHAIKQYRRAGQYICFENGKSLLDVLNACRASSLDSLEVTIQSAISGLPEEKTFTCRRCKGTFPSIYVGKVGPLCNTCANSKETNGNTTLENSIQASSAETTSTLESSRSASMSTSSLDSTPLKIKRKSLKSGSRTMLSPNAPVRMSSRKKSQQSPKQVFSEKLSRSAPLHLSPQKNKQWKTAPRLLSC</sequence>
<reference evidence="5" key="1">
    <citation type="submission" date="2018-02" db="EMBL/GenBank/DDBJ databases">
        <title>Rhizophora mucronata_Transcriptome.</title>
        <authorList>
            <person name="Meera S.P."/>
            <person name="Sreeshan A."/>
            <person name="Augustine A."/>
        </authorList>
    </citation>
    <scope>NUCLEOTIDE SEQUENCE</scope>
    <source>
        <tissue evidence="5">Leaf</tissue>
    </source>
</reference>
<organism evidence="5">
    <name type="scientific">Rhizophora mucronata</name>
    <name type="common">Asiatic mangrove</name>
    <dbReference type="NCBI Taxonomy" id="61149"/>
    <lineage>
        <taxon>Eukaryota</taxon>
        <taxon>Viridiplantae</taxon>
        <taxon>Streptophyta</taxon>
        <taxon>Embryophyta</taxon>
        <taxon>Tracheophyta</taxon>
        <taxon>Spermatophyta</taxon>
        <taxon>Magnoliopsida</taxon>
        <taxon>eudicotyledons</taxon>
        <taxon>Gunneridae</taxon>
        <taxon>Pentapetalae</taxon>
        <taxon>rosids</taxon>
        <taxon>fabids</taxon>
        <taxon>Malpighiales</taxon>
        <taxon>Rhizophoraceae</taxon>
        <taxon>Rhizophora</taxon>
    </lineage>
</organism>
<dbReference type="PANTHER" id="PTHR47025:SF28">
    <property type="entry name" value="ACYL-COA N-ACYLTRANSFERASE WITH RING_FYVE_PHD-TYPE ZINC FINGER DOMAIN-CONTAINING PROTEIN"/>
    <property type="match status" value="1"/>
</dbReference>
<evidence type="ECO:0000256" key="2">
    <source>
        <dbReference type="ARBA" id="ARBA00023242"/>
    </source>
</evidence>
<evidence type="ECO:0000256" key="3">
    <source>
        <dbReference type="SAM" id="MobiDB-lite"/>
    </source>
</evidence>
<dbReference type="InterPro" id="IPR032308">
    <property type="entry name" value="TDBD"/>
</dbReference>
<feature type="domain" description="Tify" evidence="4">
    <location>
        <begin position="242"/>
        <end position="297"/>
    </location>
</feature>
<evidence type="ECO:0000256" key="1">
    <source>
        <dbReference type="ARBA" id="ARBA00004123"/>
    </source>
</evidence>
<comment type="subcellular location">
    <subcellularLocation>
        <location evidence="1">Nucleus</location>
    </subcellularLocation>
</comment>
<feature type="compositionally biased region" description="Polar residues" evidence="3">
    <location>
        <begin position="354"/>
        <end position="364"/>
    </location>
</feature>
<dbReference type="GO" id="GO:0005634">
    <property type="term" value="C:nucleus"/>
    <property type="evidence" value="ECO:0007669"/>
    <property type="project" value="UniProtKB-SubCell"/>
</dbReference>
<proteinExistence type="predicted"/>
<accession>A0A2P2MRG4</accession>
<evidence type="ECO:0000259" key="4">
    <source>
        <dbReference type="Pfam" id="PF16135"/>
    </source>
</evidence>
<dbReference type="GO" id="GO:0000977">
    <property type="term" value="F:RNA polymerase II transcription regulatory region sequence-specific DNA binding"/>
    <property type="evidence" value="ECO:0007669"/>
    <property type="project" value="TreeGrafter"/>
</dbReference>
<evidence type="ECO:0000313" key="5">
    <source>
        <dbReference type="EMBL" id="MBX32823.1"/>
    </source>
</evidence>
<dbReference type="EMBL" id="GGEC01052339">
    <property type="protein sequence ID" value="MBX32823.1"/>
    <property type="molecule type" value="Transcribed_RNA"/>
</dbReference>
<dbReference type="Pfam" id="PF16135">
    <property type="entry name" value="TDBD"/>
    <property type="match status" value="1"/>
</dbReference>
<keyword evidence="2" id="KW-0539">Nucleus</keyword>
<dbReference type="AlphaFoldDB" id="A0A2P2MRG4"/>
<name>A0A2P2MRG4_RHIMU</name>
<dbReference type="GO" id="GO:0045944">
    <property type="term" value="P:positive regulation of transcription by RNA polymerase II"/>
    <property type="evidence" value="ECO:0007669"/>
    <property type="project" value="TreeGrafter"/>
</dbReference>
<dbReference type="GO" id="GO:0003682">
    <property type="term" value="F:chromatin binding"/>
    <property type="evidence" value="ECO:0007669"/>
    <property type="project" value="TreeGrafter"/>
</dbReference>
<dbReference type="GO" id="GO:0042393">
    <property type="term" value="F:histone binding"/>
    <property type="evidence" value="ECO:0007669"/>
    <property type="project" value="TreeGrafter"/>
</dbReference>